<keyword evidence="6 11" id="KW-0411">Iron-sulfur</keyword>
<evidence type="ECO:0000313" key="14">
    <source>
        <dbReference type="Proteomes" id="UP001560267"/>
    </source>
</evidence>
<keyword evidence="4 11" id="KW-0479">Metal-binding</keyword>
<evidence type="ECO:0000256" key="5">
    <source>
        <dbReference type="ARBA" id="ARBA00023004"/>
    </source>
</evidence>
<comment type="subcellular location">
    <subcellularLocation>
        <location evidence="1 11">Cytoplasm</location>
    </subcellularLocation>
</comment>
<dbReference type="EMBL" id="JBFSHR010000002">
    <property type="protein sequence ID" value="MEX6428391.1"/>
    <property type="molecule type" value="Genomic_DNA"/>
</dbReference>
<feature type="binding site" evidence="11">
    <location>
        <position position="20"/>
    </location>
    <ligand>
        <name>[4Fe-4S] cluster</name>
        <dbReference type="ChEBI" id="CHEBI:49883"/>
    </ligand>
</feature>
<dbReference type="PROSITE" id="PS51674">
    <property type="entry name" value="4FE4S_WBL"/>
    <property type="match status" value="1"/>
</dbReference>
<feature type="binding site" evidence="11">
    <location>
        <position position="48"/>
    </location>
    <ligand>
        <name>[4Fe-4S] cluster</name>
        <dbReference type="ChEBI" id="CHEBI:49883"/>
    </ligand>
</feature>
<dbReference type="PANTHER" id="PTHR38839">
    <property type="entry name" value="TRANSCRIPTIONAL REGULATOR WHID-RELATED"/>
    <property type="match status" value="1"/>
</dbReference>
<keyword evidence="14" id="KW-1185">Reference proteome</keyword>
<comment type="cofactor">
    <cofactor evidence="11">
        <name>[4Fe-4S] cluster</name>
        <dbReference type="ChEBI" id="CHEBI:49883"/>
    </cofactor>
    <text evidence="11">Binds 1 [4Fe-4S] cluster per subunit. Following nitrosylation of the [4Fe-4S] cluster binds 1 [4Fe-8(NO)] cluster per subunit.</text>
</comment>
<evidence type="ECO:0000256" key="6">
    <source>
        <dbReference type="ARBA" id="ARBA00023014"/>
    </source>
</evidence>
<comment type="similarity">
    <text evidence="2 11">Belongs to the WhiB family.</text>
</comment>
<proteinExistence type="inferred from homology"/>
<dbReference type="InterPro" id="IPR003482">
    <property type="entry name" value="Whib"/>
</dbReference>
<evidence type="ECO:0000256" key="1">
    <source>
        <dbReference type="ARBA" id="ARBA00004496"/>
    </source>
</evidence>
<keyword evidence="10 11" id="KW-0804">Transcription</keyword>
<evidence type="ECO:0000259" key="12">
    <source>
        <dbReference type="PROSITE" id="PS51674"/>
    </source>
</evidence>
<protein>
    <recommendedName>
        <fullName evidence="11">Transcriptional regulator WhiB</fullName>
    </recommendedName>
</protein>
<keyword evidence="8 11" id="KW-0238">DNA-binding</keyword>
<name>A0ABV3XYL0_9ACTN</name>
<feature type="binding site" evidence="11">
    <location>
        <position position="51"/>
    </location>
    <ligand>
        <name>[4Fe-4S] cluster</name>
        <dbReference type="ChEBI" id="CHEBI:49883"/>
    </ligand>
</feature>
<evidence type="ECO:0000256" key="11">
    <source>
        <dbReference type="HAMAP-Rule" id="MF_01479"/>
    </source>
</evidence>
<comment type="PTM">
    <text evidence="11">Upon Fe-S cluster removal intramolecular disulfide bonds are formed.</text>
</comment>
<gene>
    <name evidence="11" type="primary">whiB</name>
    <name evidence="13" type="ORF">AB6A68_00840</name>
</gene>
<comment type="function">
    <text evidence="11">Acts as a transcriptional regulator. Probably redox-responsive. The apo- but not holo-form probably binds DNA.</text>
</comment>
<dbReference type="RefSeq" id="WP_298386522.1">
    <property type="nucleotide sequence ID" value="NZ_JBFSHR010000002.1"/>
</dbReference>
<evidence type="ECO:0000256" key="2">
    <source>
        <dbReference type="ARBA" id="ARBA00006597"/>
    </source>
</evidence>
<keyword evidence="7 11" id="KW-0805">Transcription regulation</keyword>
<keyword evidence="9 11" id="KW-1015">Disulfide bond</keyword>
<comment type="caution">
    <text evidence="13">The sequence shown here is derived from an EMBL/GenBank/DDBJ whole genome shotgun (WGS) entry which is preliminary data.</text>
</comment>
<comment type="PTM">
    <text evidence="11">The Fe-S cluster can be nitrosylated by nitric oxide (NO).</text>
</comment>
<dbReference type="HAMAP" id="MF_01479">
    <property type="entry name" value="WhiB"/>
    <property type="match status" value="1"/>
</dbReference>
<evidence type="ECO:0000256" key="9">
    <source>
        <dbReference type="ARBA" id="ARBA00023157"/>
    </source>
</evidence>
<dbReference type="Pfam" id="PF02467">
    <property type="entry name" value="Whib"/>
    <property type="match status" value="1"/>
</dbReference>
<evidence type="ECO:0000256" key="8">
    <source>
        <dbReference type="ARBA" id="ARBA00023125"/>
    </source>
</evidence>
<sequence>MESAKLATWDYEAWRSSAKCRDTDPGWFFPVGVTGDAEIQIRRVKEFCSGCPVSLECLEFALRTNQEYGIWGGKDEDERRMIRRIRRVQRRARVAS</sequence>
<organism evidence="13 14">
    <name type="scientific">Ferrimicrobium acidiphilum</name>
    <dbReference type="NCBI Taxonomy" id="121039"/>
    <lineage>
        <taxon>Bacteria</taxon>
        <taxon>Bacillati</taxon>
        <taxon>Actinomycetota</taxon>
        <taxon>Acidimicrobiia</taxon>
        <taxon>Acidimicrobiales</taxon>
        <taxon>Acidimicrobiaceae</taxon>
        <taxon>Ferrimicrobium</taxon>
    </lineage>
</organism>
<keyword evidence="3 11" id="KW-0004">4Fe-4S</keyword>
<evidence type="ECO:0000256" key="3">
    <source>
        <dbReference type="ARBA" id="ARBA00022485"/>
    </source>
</evidence>
<reference evidence="13 14" key="1">
    <citation type="submission" date="2024-07" db="EMBL/GenBank/DDBJ databases">
        <title>Draft Genome Sequence of Ferrimicrobium acidiphilum Strain YE2023, Isolated from a Pulp of Bioleach Reactor.</title>
        <authorList>
            <person name="Elkina Y.A."/>
            <person name="Bulaeva A.G."/>
            <person name="Beletsky A.V."/>
            <person name="Mardanov A.V."/>
        </authorList>
    </citation>
    <scope>NUCLEOTIDE SEQUENCE [LARGE SCALE GENOMIC DNA]</scope>
    <source>
        <strain evidence="13 14">YE2023</strain>
    </source>
</reference>
<evidence type="ECO:0000256" key="4">
    <source>
        <dbReference type="ARBA" id="ARBA00022723"/>
    </source>
</evidence>
<feature type="binding site" evidence="11">
    <location>
        <position position="57"/>
    </location>
    <ligand>
        <name>[4Fe-4S] cluster</name>
        <dbReference type="ChEBI" id="CHEBI:49883"/>
    </ligand>
</feature>
<feature type="domain" description="4Fe-4S Wbl-type" evidence="12">
    <location>
        <begin position="19"/>
        <end position="81"/>
    </location>
</feature>
<evidence type="ECO:0000256" key="7">
    <source>
        <dbReference type="ARBA" id="ARBA00023015"/>
    </source>
</evidence>
<dbReference type="Proteomes" id="UP001560267">
    <property type="component" value="Unassembled WGS sequence"/>
</dbReference>
<evidence type="ECO:0000256" key="10">
    <source>
        <dbReference type="ARBA" id="ARBA00023163"/>
    </source>
</evidence>
<evidence type="ECO:0000313" key="13">
    <source>
        <dbReference type="EMBL" id="MEX6428391.1"/>
    </source>
</evidence>
<accession>A0ABV3XYL0</accession>
<dbReference type="InterPro" id="IPR034768">
    <property type="entry name" value="4FE4S_WBL"/>
</dbReference>
<keyword evidence="5 11" id="KW-0408">Iron</keyword>
<keyword evidence="11" id="KW-0963">Cytoplasm</keyword>